<sequence>MSEPFNFETIYSLDSRGNIMLDVFAEHFRLSDAKIFEEIRREFSATVRCLSAKGIQYKDLRAALIPDAKKLERAYMFDWNSYTSAWYGNEIHNLILPLLPRDSSRSVLAGDWVGKYSFAEVFKKSKIDPGKHILTRKNVPETLYFVYLNNLSEAAARRIESELIKHHAYVGALDITYMSLLKAFLAHTLSKVYIQHKSTIIQAHEDDVPPEEDDNLCGYDFKKHGYRERSVPQRLYHWFLSYKIECPVLPNQDSDIRFSLNAMTPTPVPLGDLEVVLDSAKHQYLLREKEGSMHRSGMLSLTTQEIAAQINAKLNSNYIYNLAWTDQDSTLKFNIMLEVPGIAKFMIALKYVPQSKQLRVLTMF</sequence>
<organism evidence="1 2">
    <name type="scientific">Janthinobacterium lividum</name>
    <dbReference type="NCBI Taxonomy" id="29581"/>
    <lineage>
        <taxon>Bacteria</taxon>
        <taxon>Pseudomonadati</taxon>
        <taxon>Pseudomonadota</taxon>
        <taxon>Betaproteobacteria</taxon>
        <taxon>Burkholderiales</taxon>
        <taxon>Oxalobacteraceae</taxon>
        <taxon>Janthinobacterium</taxon>
    </lineage>
</organism>
<accession>A0A5C4NU00</accession>
<dbReference type="EMBL" id="VDGE01000002">
    <property type="protein sequence ID" value="TNC77522.1"/>
    <property type="molecule type" value="Genomic_DNA"/>
</dbReference>
<gene>
    <name evidence="1" type="ORF">FHI69_09305</name>
</gene>
<dbReference type="RefSeq" id="WP_139090344.1">
    <property type="nucleotide sequence ID" value="NZ_VDGE01000002.1"/>
</dbReference>
<dbReference type="AlphaFoldDB" id="A0A5C4NU00"/>
<name>A0A5C4NU00_9BURK</name>
<dbReference type="Proteomes" id="UP000305681">
    <property type="component" value="Unassembled WGS sequence"/>
</dbReference>
<proteinExistence type="predicted"/>
<comment type="caution">
    <text evidence="1">The sequence shown here is derived from an EMBL/GenBank/DDBJ whole genome shotgun (WGS) entry which is preliminary data.</text>
</comment>
<reference evidence="1 2" key="1">
    <citation type="submission" date="2019-06" db="EMBL/GenBank/DDBJ databases">
        <title>Genome sequence of Janthinobacterium lividum UCD_MED1.</title>
        <authorList>
            <person name="De Leon M.E."/>
            <person name="Jospin G."/>
        </authorList>
    </citation>
    <scope>NUCLEOTIDE SEQUENCE [LARGE SCALE GENOMIC DNA]</scope>
    <source>
        <strain evidence="1 2">UCD_MED1</strain>
    </source>
</reference>
<evidence type="ECO:0000313" key="2">
    <source>
        <dbReference type="Proteomes" id="UP000305681"/>
    </source>
</evidence>
<evidence type="ECO:0000313" key="1">
    <source>
        <dbReference type="EMBL" id="TNC77522.1"/>
    </source>
</evidence>
<protein>
    <submittedName>
        <fullName evidence="1">Uncharacterized protein</fullName>
    </submittedName>
</protein>